<evidence type="ECO:0000256" key="1">
    <source>
        <dbReference type="ARBA" id="ARBA00004141"/>
    </source>
</evidence>
<keyword evidence="8" id="KW-1185">Reference proteome</keyword>
<keyword evidence="4 5" id="KW-0472">Membrane</keyword>
<evidence type="ECO:0000313" key="7">
    <source>
        <dbReference type="EMBL" id="KAL3782841.1"/>
    </source>
</evidence>
<dbReference type="EMBL" id="JALLPJ020000792">
    <property type="protein sequence ID" value="KAL3782841.1"/>
    <property type="molecule type" value="Genomic_DNA"/>
</dbReference>
<comment type="caution">
    <text evidence="7">The sequence shown here is derived from an EMBL/GenBank/DDBJ whole genome shotgun (WGS) entry which is preliminary data.</text>
</comment>
<proteinExistence type="predicted"/>
<keyword evidence="2 5" id="KW-0812">Transmembrane</keyword>
<evidence type="ECO:0000256" key="3">
    <source>
        <dbReference type="ARBA" id="ARBA00022989"/>
    </source>
</evidence>
<evidence type="ECO:0000313" key="8">
    <source>
        <dbReference type="Proteomes" id="UP001530400"/>
    </source>
</evidence>
<dbReference type="AlphaFoldDB" id="A0ABD3P5Z9"/>
<feature type="transmembrane region" description="Helical" evidence="5">
    <location>
        <begin position="111"/>
        <end position="131"/>
    </location>
</feature>
<dbReference type="GO" id="GO:0016020">
    <property type="term" value="C:membrane"/>
    <property type="evidence" value="ECO:0007669"/>
    <property type="project" value="UniProtKB-SubCell"/>
</dbReference>
<feature type="domain" description="G-protein coupled receptors family 3 profile" evidence="6">
    <location>
        <begin position="2"/>
        <end position="164"/>
    </location>
</feature>
<reference evidence="7 8" key="1">
    <citation type="submission" date="2024-10" db="EMBL/GenBank/DDBJ databases">
        <title>Updated reference genomes for cyclostephanoid diatoms.</title>
        <authorList>
            <person name="Roberts W.R."/>
            <person name="Alverson A.J."/>
        </authorList>
    </citation>
    <scope>NUCLEOTIDE SEQUENCE [LARGE SCALE GENOMIC DNA]</scope>
    <source>
        <strain evidence="7 8">AJA010-31</strain>
    </source>
</reference>
<evidence type="ECO:0000259" key="6">
    <source>
        <dbReference type="Pfam" id="PF00003"/>
    </source>
</evidence>
<gene>
    <name evidence="7" type="ORF">ACHAWO_004902</name>
</gene>
<name>A0ABD3P5Z9_9STRA</name>
<sequence>MTTPWLISMGICICFSALFGRLWRRPRSNGFNRVTLKEKDLIVPAAALFLGNLMTLIHWSAISPLRGEHNVAVINTVEIGCWATLGFINIGALLLILSFKARNDSDVFETNGIGIVLFSLLQLTLIGGPVILLIEDEVTADPYFVTAGLVFLLRVFLLFCIFVPIVKRMEA</sequence>
<dbReference type="Pfam" id="PF00003">
    <property type="entry name" value="7tm_3"/>
    <property type="match status" value="1"/>
</dbReference>
<feature type="transmembrane region" description="Helical" evidence="5">
    <location>
        <begin position="143"/>
        <end position="166"/>
    </location>
</feature>
<comment type="subcellular location">
    <subcellularLocation>
        <location evidence="1">Membrane</location>
        <topology evidence="1">Multi-pass membrane protein</topology>
    </subcellularLocation>
</comment>
<protein>
    <recommendedName>
        <fullName evidence="6">G-protein coupled receptors family 3 profile domain-containing protein</fullName>
    </recommendedName>
</protein>
<dbReference type="InterPro" id="IPR017978">
    <property type="entry name" value="GPCR_3_C"/>
</dbReference>
<accession>A0ABD3P5Z9</accession>
<organism evidence="7 8">
    <name type="scientific">Cyclotella atomus</name>
    <dbReference type="NCBI Taxonomy" id="382360"/>
    <lineage>
        <taxon>Eukaryota</taxon>
        <taxon>Sar</taxon>
        <taxon>Stramenopiles</taxon>
        <taxon>Ochrophyta</taxon>
        <taxon>Bacillariophyta</taxon>
        <taxon>Coscinodiscophyceae</taxon>
        <taxon>Thalassiosirophycidae</taxon>
        <taxon>Stephanodiscales</taxon>
        <taxon>Stephanodiscaceae</taxon>
        <taxon>Cyclotella</taxon>
    </lineage>
</organism>
<dbReference type="Proteomes" id="UP001530400">
    <property type="component" value="Unassembled WGS sequence"/>
</dbReference>
<feature type="transmembrane region" description="Helical" evidence="5">
    <location>
        <begin position="82"/>
        <end position="99"/>
    </location>
</feature>
<evidence type="ECO:0000256" key="2">
    <source>
        <dbReference type="ARBA" id="ARBA00022692"/>
    </source>
</evidence>
<evidence type="ECO:0000256" key="5">
    <source>
        <dbReference type="SAM" id="Phobius"/>
    </source>
</evidence>
<evidence type="ECO:0000256" key="4">
    <source>
        <dbReference type="ARBA" id="ARBA00023136"/>
    </source>
</evidence>
<feature type="transmembrane region" description="Helical" evidence="5">
    <location>
        <begin position="43"/>
        <end position="62"/>
    </location>
</feature>
<keyword evidence="3 5" id="KW-1133">Transmembrane helix</keyword>
<feature type="transmembrane region" description="Helical" evidence="5">
    <location>
        <begin position="6"/>
        <end position="23"/>
    </location>
</feature>